<keyword evidence="4" id="KW-1185">Reference proteome</keyword>
<dbReference type="InterPro" id="IPR000836">
    <property type="entry name" value="PRTase_dom"/>
</dbReference>
<gene>
    <name evidence="3" type="ORF">PBV87_12590</name>
</gene>
<evidence type="ECO:0000313" key="3">
    <source>
        <dbReference type="EMBL" id="MDA3732325.1"/>
    </source>
</evidence>
<dbReference type="SUPFAM" id="SSF53271">
    <property type="entry name" value="PRTase-like"/>
    <property type="match status" value="1"/>
</dbReference>
<dbReference type="InterPro" id="IPR051910">
    <property type="entry name" value="ComF/GntX_DNA_util-trans"/>
</dbReference>
<dbReference type="Gene3D" id="3.40.50.2020">
    <property type="match status" value="1"/>
</dbReference>
<name>A0AA42DNJ9_9FIRM</name>
<reference evidence="3" key="1">
    <citation type="journal article" date="2023" name="Int. J. Syst. Evol. Microbiol.">
        <title>&lt;i&gt;Holtiella tumoricola&lt;/i&gt; gen. nov. sp. nov., isolated from a human clinical sample.</title>
        <authorList>
            <person name="Allen-Vercoe E."/>
            <person name="Daigneault M.C."/>
            <person name="Vancuren S.J."/>
            <person name="Cochrane K."/>
            <person name="O'Neal L.L."/>
            <person name="Sankaranarayanan K."/>
            <person name="Lawson P.A."/>
        </authorList>
    </citation>
    <scope>NUCLEOTIDE SEQUENCE</scope>
    <source>
        <strain evidence="3">CC70A</strain>
    </source>
</reference>
<dbReference type="EMBL" id="JAQIFT010000046">
    <property type="protein sequence ID" value="MDA3732325.1"/>
    <property type="molecule type" value="Genomic_DNA"/>
</dbReference>
<feature type="domain" description="Double zinc ribbon" evidence="2">
    <location>
        <begin position="8"/>
        <end position="61"/>
    </location>
</feature>
<organism evidence="3 4">
    <name type="scientific">Holtiella tumoricola</name>
    <dbReference type="NCBI Taxonomy" id="3018743"/>
    <lineage>
        <taxon>Bacteria</taxon>
        <taxon>Bacillati</taxon>
        <taxon>Bacillota</taxon>
        <taxon>Clostridia</taxon>
        <taxon>Lachnospirales</taxon>
        <taxon>Cellulosilyticaceae</taxon>
        <taxon>Holtiella</taxon>
    </lineage>
</organism>
<proteinExistence type="inferred from homology"/>
<dbReference type="AlphaFoldDB" id="A0AA42DNJ9"/>
<dbReference type="PANTHER" id="PTHR47505">
    <property type="entry name" value="DNA UTILIZATION PROTEIN YHGH"/>
    <property type="match status" value="1"/>
</dbReference>
<dbReference type="RefSeq" id="WP_271012512.1">
    <property type="nucleotide sequence ID" value="NZ_JAQIFT010000046.1"/>
</dbReference>
<dbReference type="PANTHER" id="PTHR47505:SF1">
    <property type="entry name" value="DNA UTILIZATION PROTEIN YHGH"/>
    <property type="match status" value="1"/>
</dbReference>
<dbReference type="InterPro" id="IPR029057">
    <property type="entry name" value="PRTase-like"/>
</dbReference>
<evidence type="ECO:0000259" key="2">
    <source>
        <dbReference type="Pfam" id="PF18912"/>
    </source>
</evidence>
<dbReference type="InterPro" id="IPR044005">
    <property type="entry name" value="DZR_2"/>
</dbReference>
<sequence length="240" mass="27555">MFLEVVREWLCPNKCIVCRSFIKENSEVGLCLHCEEALLERNLCPRCGKPYSVDSSVCSYCNEVPRGVTRILALFPYVDFYKESVLRWKYTGIRKYAKGYSVLMANLIQREHLDIDCLIPVPIARHRYFERGFNQAFDLAHEVSNDTSIPVLELLERAYDTKPQSACKKEERAKNIHKAIRVKEDTKQDLQIEGNVPINIALIDDIYTTGSTVAECIRALKQETSIQIQDIYVLTVCLAI</sequence>
<evidence type="ECO:0000256" key="1">
    <source>
        <dbReference type="ARBA" id="ARBA00008007"/>
    </source>
</evidence>
<dbReference type="Proteomes" id="UP001169242">
    <property type="component" value="Unassembled WGS sequence"/>
</dbReference>
<comment type="caution">
    <text evidence="3">The sequence shown here is derived from an EMBL/GenBank/DDBJ whole genome shotgun (WGS) entry which is preliminary data.</text>
</comment>
<accession>A0AA42DNJ9</accession>
<evidence type="ECO:0000313" key="4">
    <source>
        <dbReference type="Proteomes" id="UP001169242"/>
    </source>
</evidence>
<dbReference type="CDD" id="cd06223">
    <property type="entry name" value="PRTases_typeI"/>
    <property type="match status" value="1"/>
</dbReference>
<comment type="similarity">
    <text evidence="1">Belongs to the ComF/GntX family.</text>
</comment>
<protein>
    <submittedName>
        <fullName evidence="3">ComF family protein</fullName>
    </submittedName>
</protein>
<dbReference type="Pfam" id="PF18912">
    <property type="entry name" value="DZR_2"/>
    <property type="match status" value="1"/>
</dbReference>